<sequence length="65" mass="7662">MKVSLQSVREQQPWMKVPGMISPVLKPRISYSNMQNKTYFYLLRTGHRLAYQRLDSGGYDQLKKV</sequence>
<organism evidence="1 2">
    <name type="scientific">Nitrosomonas ureae</name>
    <dbReference type="NCBI Taxonomy" id="44577"/>
    <lineage>
        <taxon>Bacteria</taxon>
        <taxon>Pseudomonadati</taxon>
        <taxon>Pseudomonadota</taxon>
        <taxon>Betaproteobacteria</taxon>
        <taxon>Nitrosomonadales</taxon>
        <taxon>Nitrosomonadaceae</taxon>
        <taxon>Nitrosomonas</taxon>
    </lineage>
</organism>
<dbReference type="Proteomes" id="UP000242498">
    <property type="component" value="Chromosome I"/>
</dbReference>
<protein>
    <submittedName>
        <fullName evidence="1">Uncharacterized protein</fullName>
    </submittedName>
</protein>
<evidence type="ECO:0000313" key="2">
    <source>
        <dbReference type="Proteomes" id="UP000242498"/>
    </source>
</evidence>
<dbReference type="AlphaFoldDB" id="A0A285C0W5"/>
<name>A0A285C0W5_9PROT</name>
<proteinExistence type="predicted"/>
<dbReference type="EMBL" id="LT907782">
    <property type="protein sequence ID" value="SNX60955.1"/>
    <property type="molecule type" value="Genomic_DNA"/>
</dbReference>
<gene>
    <name evidence="1" type="ORF">SAMN06296273_2415</name>
</gene>
<accession>A0A285C0W5</accession>
<evidence type="ECO:0000313" key="1">
    <source>
        <dbReference type="EMBL" id="SNX60955.1"/>
    </source>
</evidence>
<reference evidence="1 2" key="1">
    <citation type="submission" date="2017-08" db="EMBL/GenBank/DDBJ databases">
        <authorList>
            <person name="de Groot N.N."/>
        </authorList>
    </citation>
    <scope>NUCLEOTIDE SEQUENCE [LARGE SCALE GENOMIC DNA]</scope>
    <source>
        <strain evidence="1 2">Nm15</strain>
    </source>
</reference>